<feature type="compositionally biased region" description="Basic and acidic residues" evidence="4">
    <location>
        <begin position="1"/>
        <end position="10"/>
    </location>
</feature>
<protein>
    <submittedName>
        <fullName evidence="6">Protein FAM114A2</fullName>
    </submittedName>
</protein>
<keyword evidence="2" id="KW-0597">Phosphoprotein</keyword>
<dbReference type="Proteomes" id="UP000515160">
    <property type="component" value="Chromosome 2R"/>
</dbReference>
<dbReference type="AlphaFoldDB" id="A0A6P8Z7T9"/>
<keyword evidence="3" id="KW-0175">Coiled coil</keyword>
<dbReference type="InterPro" id="IPR007998">
    <property type="entry name" value="DUF719"/>
</dbReference>
<dbReference type="GeneID" id="117573458"/>
<name>A0A6P8Z7T9_DROAB</name>
<evidence type="ECO:0000256" key="2">
    <source>
        <dbReference type="ARBA" id="ARBA00022553"/>
    </source>
</evidence>
<dbReference type="Pfam" id="PF05334">
    <property type="entry name" value="DUF719"/>
    <property type="match status" value="1"/>
</dbReference>
<feature type="compositionally biased region" description="Low complexity" evidence="4">
    <location>
        <begin position="42"/>
        <end position="55"/>
    </location>
</feature>
<sequence length="482" mass="52904">MATKPDKKDEDANDWQQSDEDDNWDDWGDGDDDDEKFVHVEQQQQQPQQQLQQQLSNKNNNAKATETVSQTAAPPKASPPETAPTPSSSASGWGLWGGKLSSVLSTASEGLGNITTHVNQGLNQIIGVPDPEEMARINAAEEAANPAPTPTGEQPTSEGGEEQKQDAAAPAFNLGIVTTLGTKVLNTGLDTLEGIGKKTMTILQDNDPKLMNKRKLLGLEANKPNLSAVLLEAKKDADQMEQSLQQLQLEKRKAQLRFDVLFENYCGLVHYEALEILSKESRLKLDTLLDAVSGNALSELQETISEVQELLELEDLECDSEGDYEAVELNERLLATIADADIGIKFDDVASHWTQCLSWLNSTEAIEADLEVSYEKSINALSEACALEMCKLHKIAELLLVKQHHSTANEVDGIVQLSKQFNAHLQGLTQRYAALLSSKKSADQEDECKKQVNTLFAEMLSGVKYIEQAYKLFTPILQMGAV</sequence>
<accession>A0A6P8Z7T9</accession>
<feature type="region of interest" description="Disordered" evidence="4">
    <location>
        <begin position="1"/>
        <end position="94"/>
    </location>
</feature>
<dbReference type="OrthoDB" id="5597648at2759"/>
<feature type="compositionally biased region" description="Acidic residues" evidence="4">
    <location>
        <begin position="11"/>
        <end position="35"/>
    </location>
</feature>
<evidence type="ECO:0000256" key="1">
    <source>
        <dbReference type="ARBA" id="ARBA00006903"/>
    </source>
</evidence>
<organism evidence="5 6">
    <name type="scientific">Drosophila albomicans</name>
    <name type="common">Fruit fly</name>
    <dbReference type="NCBI Taxonomy" id="7291"/>
    <lineage>
        <taxon>Eukaryota</taxon>
        <taxon>Metazoa</taxon>
        <taxon>Ecdysozoa</taxon>
        <taxon>Arthropoda</taxon>
        <taxon>Hexapoda</taxon>
        <taxon>Insecta</taxon>
        <taxon>Pterygota</taxon>
        <taxon>Neoptera</taxon>
        <taxon>Endopterygota</taxon>
        <taxon>Diptera</taxon>
        <taxon>Brachycera</taxon>
        <taxon>Muscomorpha</taxon>
        <taxon>Ephydroidea</taxon>
        <taxon>Drosophilidae</taxon>
        <taxon>Drosophila</taxon>
    </lineage>
</organism>
<proteinExistence type="inferred from homology"/>
<dbReference type="RefSeq" id="XP_034112572.2">
    <property type="nucleotide sequence ID" value="XM_034256681.2"/>
</dbReference>
<feature type="compositionally biased region" description="Polar residues" evidence="4">
    <location>
        <begin position="56"/>
        <end position="70"/>
    </location>
</feature>
<gene>
    <name evidence="6" type="primary">LOC117573458</name>
</gene>
<comment type="similarity">
    <text evidence="1">Belongs to the FAM114 family.</text>
</comment>
<reference evidence="6" key="1">
    <citation type="submission" date="2025-08" db="UniProtKB">
        <authorList>
            <consortium name="RefSeq"/>
        </authorList>
    </citation>
    <scope>IDENTIFICATION</scope>
    <source>
        <strain evidence="6">15112-1751.03</strain>
        <tissue evidence="6">Whole Adult</tissue>
    </source>
</reference>
<evidence type="ECO:0000256" key="4">
    <source>
        <dbReference type="SAM" id="MobiDB-lite"/>
    </source>
</evidence>
<feature type="coiled-coil region" evidence="3">
    <location>
        <begin position="230"/>
        <end position="264"/>
    </location>
</feature>
<feature type="compositionally biased region" description="Low complexity" evidence="4">
    <location>
        <begin position="84"/>
        <end position="94"/>
    </location>
</feature>
<dbReference type="PANTHER" id="PTHR12842">
    <property type="entry name" value="FI01459P"/>
    <property type="match status" value="1"/>
</dbReference>
<dbReference type="PANTHER" id="PTHR12842:SF6">
    <property type="entry name" value="FI01459P"/>
    <property type="match status" value="1"/>
</dbReference>
<evidence type="ECO:0000313" key="6">
    <source>
        <dbReference type="RefSeq" id="XP_034112572.2"/>
    </source>
</evidence>
<evidence type="ECO:0000313" key="5">
    <source>
        <dbReference type="Proteomes" id="UP000515160"/>
    </source>
</evidence>
<keyword evidence="5" id="KW-1185">Reference proteome</keyword>
<feature type="region of interest" description="Disordered" evidence="4">
    <location>
        <begin position="142"/>
        <end position="165"/>
    </location>
</feature>
<evidence type="ECO:0000256" key="3">
    <source>
        <dbReference type="SAM" id="Coils"/>
    </source>
</evidence>